<organism evidence="4 5">
    <name type="scientific">Psychrosphaera haliotis</name>
    <dbReference type="NCBI Taxonomy" id="555083"/>
    <lineage>
        <taxon>Bacteria</taxon>
        <taxon>Pseudomonadati</taxon>
        <taxon>Pseudomonadota</taxon>
        <taxon>Gammaproteobacteria</taxon>
        <taxon>Alteromonadales</taxon>
        <taxon>Pseudoalteromonadaceae</taxon>
        <taxon>Psychrosphaera</taxon>
    </lineage>
</organism>
<dbReference type="EMBL" id="WOCD01000005">
    <property type="protein sequence ID" value="MUH73175.1"/>
    <property type="molecule type" value="Genomic_DNA"/>
</dbReference>
<evidence type="ECO:0000313" key="5">
    <source>
        <dbReference type="Proteomes" id="UP000439994"/>
    </source>
</evidence>
<dbReference type="Proteomes" id="UP000439994">
    <property type="component" value="Unassembled WGS sequence"/>
</dbReference>
<feature type="domain" description="SPOR" evidence="3">
    <location>
        <begin position="100"/>
        <end position="180"/>
    </location>
</feature>
<dbReference type="RefSeq" id="WP_155696377.1">
    <property type="nucleotide sequence ID" value="NZ_WOCD01000005.1"/>
</dbReference>
<dbReference type="GO" id="GO:0042834">
    <property type="term" value="F:peptidoglycan binding"/>
    <property type="evidence" value="ECO:0007669"/>
    <property type="project" value="InterPro"/>
</dbReference>
<feature type="region of interest" description="Disordered" evidence="1">
    <location>
        <begin position="1"/>
        <end position="23"/>
    </location>
</feature>
<keyword evidence="2" id="KW-1133">Transmembrane helix</keyword>
<feature type="compositionally biased region" description="Basic residues" evidence="1">
    <location>
        <begin position="62"/>
        <end position="71"/>
    </location>
</feature>
<reference evidence="4 5" key="1">
    <citation type="submission" date="2019-11" db="EMBL/GenBank/DDBJ databases">
        <title>P. haliotis isolates from Z. marina roots.</title>
        <authorList>
            <person name="Cohen M."/>
            <person name="Jospin G."/>
            <person name="Eisen J.A."/>
            <person name="Coil D.A."/>
        </authorList>
    </citation>
    <scope>NUCLEOTIDE SEQUENCE [LARGE SCALE GENOMIC DNA]</scope>
    <source>
        <strain evidence="4 5">UCD-MCMsp1aY</strain>
    </source>
</reference>
<dbReference type="Pfam" id="PF05036">
    <property type="entry name" value="SPOR"/>
    <property type="match status" value="1"/>
</dbReference>
<dbReference type="PROSITE" id="PS51724">
    <property type="entry name" value="SPOR"/>
    <property type="match status" value="1"/>
</dbReference>
<dbReference type="InterPro" id="IPR007730">
    <property type="entry name" value="SPOR-like_dom"/>
</dbReference>
<feature type="region of interest" description="Disordered" evidence="1">
    <location>
        <begin position="59"/>
        <end position="80"/>
    </location>
</feature>
<evidence type="ECO:0000313" key="4">
    <source>
        <dbReference type="EMBL" id="MUH73175.1"/>
    </source>
</evidence>
<evidence type="ECO:0000256" key="2">
    <source>
        <dbReference type="SAM" id="Phobius"/>
    </source>
</evidence>
<keyword evidence="2" id="KW-0812">Transmembrane</keyword>
<dbReference type="AlphaFoldDB" id="A0A6N8F9A3"/>
<evidence type="ECO:0000259" key="3">
    <source>
        <dbReference type="PROSITE" id="PS51724"/>
    </source>
</evidence>
<keyword evidence="5" id="KW-1185">Reference proteome</keyword>
<accession>A0A6N8F9A3</accession>
<name>A0A6N8F9A3_9GAMM</name>
<sequence length="180" mass="20650">MKNKDYVSQKKRQKAPKQEAPKGRPFPVVKMLVVAGLIAAFVGGLLFIKDDSNDFQDQAPTVHKKAVRKSKPLPPPPEDEEWSFIEELENKNVEVESEELKDRGPYKMQCASFRSQSDAEGFKARIAFAGFESQVIPSQGTSGMWYKVILGPFERKRDAEKTRHILKRNDIRGCQIWLWR</sequence>
<comment type="caution">
    <text evidence="4">The sequence shown here is derived from an EMBL/GenBank/DDBJ whole genome shotgun (WGS) entry which is preliminary data.</text>
</comment>
<proteinExistence type="predicted"/>
<dbReference type="SUPFAM" id="SSF110997">
    <property type="entry name" value="Sporulation related repeat"/>
    <property type="match status" value="1"/>
</dbReference>
<evidence type="ECO:0000256" key="1">
    <source>
        <dbReference type="SAM" id="MobiDB-lite"/>
    </source>
</evidence>
<dbReference type="PANTHER" id="PTHR38687">
    <property type="entry name" value="CELL DIVISION PROTEIN DEDD-RELATED"/>
    <property type="match status" value="1"/>
</dbReference>
<keyword evidence="2" id="KW-0472">Membrane</keyword>
<dbReference type="InterPro" id="IPR036680">
    <property type="entry name" value="SPOR-like_sf"/>
</dbReference>
<feature type="transmembrane region" description="Helical" evidence="2">
    <location>
        <begin position="28"/>
        <end position="48"/>
    </location>
</feature>
<protein>
    <recommendedName>
        <fullName evidence="3">SPOR domain-containing protein</fullName>
    </recommendedName>
</protein>
<gene>
    <name evidence="4" type="ORF">GNP35_12205</name>
</gene>
<dbReference type="OrthoDB" id="8558195at2"/>
<dbReference type="Gene3D" id="3.30.70.1070">
    <property type="entry name" value="Sporulation related repeat"/>
    <property type="match status" value="1"/>
</dbReference>
<dbReference type="InterPro" id="IPR052521">
    <property type="entry name" value="Cell_div_SPOR-domain"/>
</dbReference>
<dbReference type="PANTHER" id="PTHR38687:SF2">
    <property type="entry name" value="CELL DIVISION PROTEIN FTSN"/>
    <property type="match status" value="1"/>
</dbReference>